<dbReference type="EMBL" id="JAESIY010000011">
    <property type="protein sequence ID" value="MBL3658154.1"/>
    <property type="molecule type" value="Genomic_DNA"/>
</dbReference>
<dbReference type="Proteomes" id="UP000659388">
    <property type="component" value="Unassembled WGS sequence"/>
</dbReference>
<dbReference type="GO" id="GO:0006801">
    <property type="term" value="P:superoxide metabolic process"/>
    <property type="evidence" value="ECO:0007669"/>
    <property type="project" value="InterPro"/>
</dbReference>
<evidence type="ECO:0000313" key="3">
    <source>
        <dbReference type="EMBL" id="MBL3658154.1"/>
    </source>
</evidence>
<protein>
    <recommendedName>
        <fullName evidence="5">CHRD domain-containing protein</fullName>
    </recommendedName>
</protein>
<evidence type="ECO:0000313" key="4">
    <source>
        <dbReference type="Proteomes" id="UP000659388"/>
    </source>
</evidence>
<feature type="signal peptide" evidence="2">
    <location>
        <begin position="1"/>
        <end position="22"/>
    </location>
</feature>
<evidence type="ECO:0000256" key="2">
    <source>
        <dbReference type="SAM" id="SignalP"/>
    </source>
</evidence>
<dbReference type="InterPro" id="IPR036423">
    <property type="entry name" value="SOD-like_Cu/Zn_dom_sf"/>
</dbReference>
<gene>
    <name evidence="3" type="ORF">JL102_18525</name>
</gene>
<keyword evidence="2" id="KW-0732">Signal</keyword>
<dbReference type="PROSITE" id="PS51257">
    <property type="entry name" value="PROKAR_LIPOPROTEIN"/>
    <property type="match status" value="1"/>
</dbReference>
<evidence type="ECO:0000256" key="1">
    <source>
        <dbReference type="ARBA" id="ARBA00010457"/>
    </source>
</evidence>
<comment type="caution">
    <text evidence="3">The sequence shown here is derived from an EMBL/GenBank/DDBJ whole genome shotgun (WGS) entry which is preliminary data.</text>
</comment>
<name>A0A937FBJ3_9BACT</name>
<comment type="similarity">
    <text evidence="1">Belongs to the Cu-Zn superoxide dismutase family.</text>
</comment>
<dbReference type="SUPFAM" id="SSF49329">
    <property type="entry name" value="Cu,Zn superoxide dismutase-like"/>
    <property type="match status" value="1"/>
</dbReference>
<dbReference type="RefSeq" id="WP_202245948.1">
    <property type="nucleotide sequence ID" value="NZ_JAESIY010000011.1"/>
</dbReference>
<feature type="chain" id="PRO_5036714234" description="CHRD domain-containing protein" evidence="2">
    <location>
        <begin position="23"/>
        <end position="173"/>
    </location>
</feature>
<dbReference type="AlphaFoldDB" id="A0A937FBJ3"/>
<dbReference type="GO" id="GO:0046872">
    <property type="term" value="F:metal ion binding"/>
    <property type="evidence" value="ECO:0007669"/>
    <property type="project" value="InterPro"/>
</dbReference>
<reference evidence="3" key="1">
    <citation type="submission" date="2021-01" db="EMBL/GenBank/DDBJ databases">
        <title>Fulvivirga kasyanovii gen. nov., sp nov., a novel member of the phylum Bacteroidetes isolated from seawater in a mussel farm.</title>
        <authorList>
            <person name="Zhao L.-H."/>
            <person name="Wang Z.-J."/>
        </authorList>
    </citation>
    <scope>NUCLEOTIDE SEQUENCE</scope>
    <source>
        <strain evidence="3">2943</strain>
    </source>
</reference>
<evidence type="ECO:0008006" key="5">
    <source>
        <dbReference type="Google" id="ProtNLM"/>
    </source>
</evidence>
<sequence>MKNNILLIVLASLLFAACGSESDSGDDDMYTGRELTYNLYQASEYPTHGSVVFKELSNGRVEAIVHLDGTEGESMHPAHLHFGNIETENAAVAANFNDVSAESGGSTTVVNTLTDNSEFTFDDIENFDGSIKIHLSATGDGEKVILAAGNIGANKTTKILQSGRVEVANCTNE</sequence>
<organism evidence="3 4">
    <name type="scientific">Fulvivirga sediminis</name>
    <dbReference type="NCBI Taxonomy" id="2803949"/>
    <lineage>
        <taxon>Bacteria</taxon>
        <taxon>Pseudomonadati</taxon>
        <taxon>Bacteroidota</taxon>
        <taxon>Cytophagia</taxon>
        <taxon>Cytophagales</taxon>
        <taxon>Fulvivirgaceae</taxon>
        <taxon>Fulvivirga</taxon>
    </lineage>
</organism>
<accession>A0A937FBJ3</accession>
<keyword evidence="4" id="KW-1185">Reference proteome</keyword>
<proteinExistence type="inferred from homology"/>